<comment type="caution">
    <text evidence="2">The sequence shown here is derived from an EMBL/GenBank/DDBJ whole genome shotgun (WGS) entry which is preliminary data.</text>
</comment>
<protein>
    <recommendedName>
        <fullName evidence="4">C4-dicarboxylate ABC transporter substrate-binding protein</fullName>
    </recommendedName>
</protein>
<gene>
    <name evidence="2" type="ORF">B4O97_10170</name>
</gene>
<evidence type="ECO:0000256" key="1">
    <source>
        <dbReference type="ARBA" id="ARBA00022729"/>
    </source>
</evidence>
<dbReference type="Pfam" id="PF03480">
    <property type="entry name" value="DctP"/>
    <property type="match status" value="1"/>
</dbReference>
<dbReference type="STRING" id="1963862.B4O97_10170"/>
<dbReference type="PANTHER" id="PTHR33376:SF5">
    <property type="entry name" value="EXTRACYTOPLASMIC SOLUTE RECEPTOR PROTEIN"/>
    <property type="match status" value="1"/>
</dbReference>
<evidence type="ECO:0000313" key="3">
    <source>
        <dbReference type="Proteomes" id="UP000192343"/>
    </source>
</evidence>
<dbReference type="Gene3D" id="3.40.190.10">
    <property type="entry name" value="Periplasmic binding protein-like II"/>
    <property type="match status" value="1"/>
</dbReference>
<dbReference type="OrthoDB" id="9780733at2"/>
<dbReference type="InterPro" id="IPR018389">
    <property type="entry name" value="DctP_fam"/>
</dbReference>
<reference evidence="2 3" key="1">
    <citation type="submission" date="2017-03" db="EMBL/GenBank/DDBJ databases">
        <title>Draft Genome sequence of Marispirochaeta sp. strain JC444.</title>
        <authorList>
            <person name="Shivani Y."/>
            <person name="Subhash Y."/>
            <person name="Sasikala C."/>
            <person name="Ramana C."/>
        </authorList>
    </citation>
    <scope>NUCLEOTIDE SEQUENCE [LARGE SCALE GENOMIC DNA]</scope>
    <source>
        <strain evidence="2 3">JC444</strain>
    </source>
</reference>
<keyword evidence="1" id="KW-0732">Signal</keyword>
<dbReference type="PANTHER" id="PTHR33376">
    <property type="match status" value="1"/>
</dbReference>
<evidence type="ECO:0008006" key="4">
    <source>
        <dbReference type="Google" id="ProtNLM"/>
    </source>
</evidence>
<evidence type="ECO:0000313" key="2">
    <source>
        <dbReference type="EMBL" id="ORC35187.1"/>
    </source>
</evidence>
<name>A0A1Y1RZ19_9SPIO</name>
<dbReference type="Gene3D" id="3.40.190.170">
    <property type="entry name" value="Bacterial extracellular solute-binding protein, family 7"/>
    <property type="match status" value="1"/>
</dbReference>
<sequence length="340" mass="37735">MLIACGGSSGEDATAEAAAPKKEVIRWRLQSWAPAGDRTYEAAQRFAEVVEIASDGQLLITPYTAGSVIPGGKEFDSVMSGSVEAVHGPPGWTIGYLPGAVFFTQYPGGLTSNQLEMWMKLEGRKIAQDLYDDLGVHYVGILTLSPAEVWAHSTKPLRSVADIKGWKVRLGTTALNAIFQKMGATPVFLPGGEIYESAKRGVIDGFEYINPSLNWDMGFHEVAKYMYLSPSRAPTDTQCIYVNGDTWDKLPENLKTIVTMATDQIAREYYTESVNRDVEAVQKYIDAGTIVEPVPQDIIDLLNEKSLEYFQEESAKDPNYKRIYDSAMAWKEVCERFDIK</sequence>
<organism evidence="2 3">
    <name type="scientific">Marispirochaeta aestuarii</name>
    <dbReference type="NCBI Taxonomy" id="1963862"/>
    <lineage>
        <taxon>Bacteria</taxon>
        <taxon>Pseudomonadati</taxon>
        <taxon>Spirochaetota</taxon>
        <taxon>Spirochaetia</taxon>
        <taxon>Spirochaetales</taxon>
        <taxon>Spirochaetaceae</taxon>
        <taxon>Marispirochaeta</taxon>
    </lineage>
</organism>
<dbReference type="NCBIfam" id="NF037995">
    <property type="entry name" value="TRAP_S1"/>
    <property type="match status" value="1"/>
</dbReference>
<keyword evidence="3" id="KW-1185">Reference proteome</keyword>
<dbReference type="AlphaFoldDB" id="A0A1Y1RZ19"/>
<proteinExistence type="predicted"/>
<accession>A0A1Y1RZ19</accession>
<dbReference type="GO" id="GO:0055085">
    <property type="term" value="P:transmembrane transport"/>
    <property type="evidence" value="ECO:0007669"/>
    <property type="project" value="InterPro"/>
</dbReference>
<dbReference type="Proteomes" id="UP000192343">
    <property type="component" value="Unassembled WGS sequence"/>
</dbReference>
<dbReference type="EMBL" id="MWQY01000010">
    <property type="protein sequence ID" value="ORC35187.1"/>
    <property type="molecule type" value="Genomic_DNA"/>
</dbReference>
<dbReference type="InterPro" id="IPR038404">
    <property type="entry name" value="TRAP_DctP_sf"/>
</dbReference>